<protein>
    <submittedName>
        <fullName evidence="2">Uncharacterized protein</fullName>
    </submittedName>
</protein>
<evidence type="ECO:0000256" key="1">
    <source>
        <dbReference type="SAM" id="MobiDB-lite"/>
    </source>
</evidence>
<evidence type="ECO:0000313" key="3">
    <source>
        <dbReference type="Proteomes" id="UP000054107"/>
    </source>
</evidence>
<feature type="region of interest" description="Disordered" evidence="1">
    <location>
        <begin position="170"/>
        <end position="207"/>
    </location>
</feature>
<proteinExistence type="predicted"/>
<reference evidence="2 3" key="1">
    <citation type="submission" date="2014-09" db="EMBL/GenBank/DDBJ databases">
        <authorList>
            <person name="Ellenberger Sabrina"/>
        </authorList>
    </citation>
    <scope>NUCLEOTIDE SEQUENCE [LARGE SCALE GENOMIC DNA]</scope>
    <source>
        <strain evidence="2 3">CBS 412.66</strain>
    </source>
</reference>
<feature type="compositionally biased region" description="Basic and acidic residues" evidence="1">
    <location>
        <begin position="170"/>
        <end position="194"/>
    </location>
</feature>
<dbReference type="Proteomes" id="UP000054107">
    <property type="component" value="Unassembled WGS sequence"/>
</dbReference>
<gene>
    <name evidence="2" type="primary">PARPA_02970.1 scaffold 5990</name>
</gene>
<organism evidence="2 3">
    <name type="scientific">Parasitella parasitica</name>
    <dbReference type="NCBI Taxonomy" id="35722"/>
    <lineage>
        <taxon>Eukaryota</taxon>
        <taxon>Fungi</taxon>
        <taxon>Fungi incertae sedis</taxon>
        <taxon>Mucoromycota</taxon>
        <taxon>Mucoromycotina</taxon>
        <taxon>Mucoromycetes</taxon>
        <taxon>Mucorales</taxon>
        <taxon>Mucorineae</taxon>
        <taxon>Mucoraceae</taxon>
        <taxon>Parasitella</taxon>
    </lineage>
</organism>
<sequence length="267" mass="30710">MSESGLRSHLLKKCALTCKVFEYGELHGVYLNGQQIHVGTITFLFFERQQFGWPQGVMPGTVPKNGVFVPLLFALSKTGKHLKATVLTPSRYDKKQEVTESELGQFLEFLSADESDVLGFGGLELTPIDSTERSLFGYFLLRIKDSLRRNKLDKENMLIPRLVEAMKKSAEDARKTHVNEGEKCLEDSRVKQQQDHQQQQTGPHTTEMVLLTKERTALKEEKLILLEEKNIIAGIKKKLLEDERIFREDKKKFLEEKQQFEKLQGKK</sequence>
<evidence type="ECO:0000313" key="2">
    <source>
        <dbReference type="EMBL" id="CEP09476.1"/>
    </source>
</evidence>
<dbReference type="OrthoDB" id="10444405at2759"/>
<accession>A0A0B7MTX8</accession>
<dbReference type="AlphaFoldDB" id="A0A0B7MTX8"/>
<name>A0A0B7MTX8_9FUNG</name>
<dbReference type="EMBL" id="LN721622">
    <property type="protein sequence ID" value="CEP09476.1"/>
    <property type="molecule type" value="Genomic_DNA"/>
</dbReference>
<keyword evidence="3" id="KW-1185">Reference proteome</keyword>